<dbReference type="STRING" id="6669.E9HIP0"/>
<dbReference type="PANTHER" id="PTHR48051">
    <property type="match status" value="1"/>
</dbReference>
<dbReference type="SUPFAM" id="SSF52058">
    <property type="entry name" value="L domain-like"/>
    <property type="match status" value="1"/>
</dbReference>
<proteinExistence type="predicted"/>
<dbReference type="SMART" id="SM00364">
    <property type="entry name" value="LRR_BAC"/>
    <property type="match status" value="4"/>
</dbReference>
<dbReference type="AlphaFoldDB" id="E9HIP0"/>
<keyword evidence="1" id="KW-0433">Leucine-rich repeat</keyword>
<evidence type="ECO:0000313" key="5">
    <source>
        <dbReference type="EMBL" id="EFX68404.1"/>
    </source>
</evidence>
<protein>
    <recommendedName>
        <fullName evidence="4">PIF1/LRR1 pleckstrin homology domain-containing protein</fullName>
    </recommendedName>
</protein>
<dbReference type="InterPro" id="IPR050216">
    <property type="entry name" value="LRR_domain-containing"/>
</dbReference>
<dbReference type="InterPro" id="IPR032675">
    <property type="entry name" value="LRR_dom_sf"/>
</dbReference>
<evidence type="ECO:0000259" key="4">
    <source>
        <dbReference type="Pfam" id="PF25344"/>
    </source>
</evidence>
<dbReference type="SMART" id="SM00369">
    <property type="entry name" value="LRR_TYP"/>
    <property type="match status" value="4"/>
</dbReference>
<dbReference type="GO" id="GO:0035556">
    <property type="term" value="P:intracellular signal transduction"/>
    <property type="evidence" value="ECO:0000318"/>
    <property type="project" value="GO_Central"/>
</dbReference>
<dbReference type="InParanoid" id="E9HIP0"/>
<dbReference type="Gene3D" id="3.80.10.10">
    <property type="entry name" value="Ribonuclease Inhibitor"/>
    <property type="match status" value="2"/>
</dbReference>
<name>E9HIP0_DAPPU</name>
<evidence type="ECO:0000313" key="6">
    <source>
        <dbReference type="Proteomes" id="UP000000305"/>
    </source>
</evidence>
<dbReference type="EMBL" id="GL732656">
    <property type="protein sequence ID" value="EFX68404.1"/>
    <property type="molecule type" value="Genomic_DNA"/>
</dbReference>
<evidence type="ECO:0000256" key="1">
    <source>
        <dbReference type="ARBA" id="ARBA00022614"/>
    </source>
</evidence>
<dbReference type="KEGG" id="dpx:DAPPUDRAFT_63134"/>
<dbReference type="OrthoDB" id="17912at2759"/>
<dbReference type="InterPro" id="IPR001611">
    <property type="entry name" value="Leu-rich_rpt"/>
</dbReference>
<dbReference type="HOGENOM" id="CLU_053349_1_0_1"/>
<keyword evidence="6" id="KW-1185">Reference proteome</keyword>
<sequence length="332" mass="36977">MQLNCKVNVVNRLLPSAGQSGPSRLVWSNVTLTENKASVIELSLATSRNKTGMKYKVTNNIEQIFSKFVSQGKLTLRFRQPAHDLCLSGEVRHMEKILAIIKGEDPQLKKGTLCPLLSNCANKVVIPKTKLNILSRADYPVTTSFPDTLTSLKISGIALKKFDRRLLHLKALEVLDLSSNQISILPESIHTLAKLKQLNLNHNEIKVLPPTFVNSTRVICLDISHNQLVMIPSCISRVSGLQILKLDHNKLRSLPSTISKLRSLRTLTVSSNEIRTLPESFQTLALDHIDVFGNPFEKIEQEIALNPESLNLKVPTLRAISAKSTIKFKLVS</sequence>
<reference evidence="5 6" key="1">
    <citation type="journal article" date="2011" name="Science">
        <title>The ecoresponsive genome of Daphnia pulex.</title>
        <authorList>
            <person name="Colbourne J.K."/>
            <person name="Pfrender M.E."/>
            <person name="Gilbert D."/>
            <person name="Thomas W.K."/>
            <person name="Tucker A."/>
            <person name="Oakley T.H."/>
            <person name="Tokishita S."/>
            <person name="Aerts A."/>
            <person name="Arnold G.J."/>
            <person name="Basu M.K."/>
            <person name="Bauer D.J."/>
            <person name="Caceres C.E."/>
            <person name="Carmel L."/>
            <person name="Casola C."/>
            <person name="Choi J.H."/>
            <person name="Detter J.C."/>
            <person name="Dong Q."/>
            <person name="Dusheyko S."/>
            <person name="Eads B.D."/>
            <person name="Frohlich T."/>
            <person name="Geiler-Samerotte K.A."/>
            <person name="Gerlach D."/>
            <person name="Hatcher P."/>
            <person name="Jogdeo S."/>
            <person name="Krijgsveld J."/>
            <person name="Kriventseva E.V."/>
            <person name="Kultz D."/>
            <person name="Laforsch C."/>
            <person name="Lindquist E."/>
            <person name="Lopez J."/>
            <person name="Manak J.R."/>
            <person name="Muller J."/>
            <person name="Pangilinan J."/>
            <person name="Patwardhan R.P."/>
            <person name="Pitluck S."/>
            <person name="Pritham E.J."/>
            <person name="Rechtsteiner A."/>
            <person name="Rho M."/>
            <person name="Rogozin I.B."/>
            <person name="Sakarya O."/>
            <person name="Salamov A."/>
            <person name="Schaack S."/>
            <person name="Shapiro H."/>
            <person name="Shiga Y."/>
            <person name="Skalitzky C."/>
            <person name="Smith Z."/>
            <person name="Souvorov A."/>
            <person name="Sung W."/>
            <person name="Tang Z."/>
            <person name="Tsuchiya D."/>
            <person name="Tu H."/>
            <person name="Vos H."/>
            <person name="Wang M."/>
            <person name="Wolf Y.I."/>
            <person name="Yamagata H."/>
            <person name="Yamada T."/>
            <person name="Ye Y."/>
            <person name="Shaw J.R."/>
            <person name="Andrews J."/>
            <person name="Crease T.J."/>
            <person name="Tang H."/>
            <person name="Lucas S.M."/>
            <person name="Robertson H.M."/>
            <person name="Bork P."/>
            <person name="Koonin E.V."/>
            <person name="Zdobnov E.M."/>
            <person name="Grigoriev I.V."/>
            <person name="Lynch M."/>
            <person name="Boore J.L."/>
        </authorList>
    </citation>
    <scope>NUCLEOTIDE SEQUENCE [LARGE SCALE GENOMIC DNA]</scope>
</reference>
<accession>E9HIP0</accession>
<dbReference type="OMA" id="CETCVVN"/>
<gene>
    <name evidence="5" type="ORF">DAPPUDRAFT_63134</name>
</gene>
<dbReference type="Proteomes" id="UP000000305">
    <property type="component" value="Unassembled WGS sequence"/>
</dbReference>
<organism evidence="5 6">
    <name type="scientific">Daphnia pulex</name>
    <name type="common">Water flea</name>
    <dbReference type="NCBI Taxonomy" id="6669"/>
    <lineage>
        <taxon>Eukaryota</taxon>
        <taxon>Metazoa</taxon>
        <taxon>Ecdysozoa</taxon>
        <taxon>Arthropoda</taxon>
        <taxon>Crustacea</taxon>
        <taxon>Branchiopoda</taxon>
        <taxon>Diplostraca</taxon>
        <taxon>Cladocera</taxon>
        <taxon>Anomopoda</taxon>
        <taxon>Daphniidae</taxon>
        <taxon>Daphnia</taxon>
    </lineage>
</organism>
<dbReference type="InterPro" id="IPR057437">
    <property type="entry name" value="PIF1/LRR1_PH"/>
</dbReference>
<dbReference type="InterPro" id="IPR003591">
    <property type="entry name" value="Leu-rich_rpt_typical-subtyp"/>
</dbReference>
<keyword evidence="3" id="KW-0539">Nucleus</keyword>
<evidence type="ECO:0000256" key="2">
    <source>
        <dbReference type="ARBA" id="ARBA00022737"/>
    </source>
</evidence>
<dbReference type="PANTHER" id="PTHR48051:SF1">
    <property type="entry name" value="RAS SUPPRESSOR PROTEIN 1"/>
    <property type="match status" value="1"/>
</dbReference>
<evidence type="ECO:0000256" key="3">
    <source>
        <dbReference type="ARBA" id="ARBA00023242"/>
    </source>
</evidence>
<keyword evidence="2" id="KW-0677">Repeat</keyword>
<dbReference type="PhylomeDB" id="E9HIP0"/>
<dbReference type="eggNOG" id="KOG0619">
    <property type="taxonomic scope" value="Eukaryota"/>
</dbReference>
<dbReference type="Pfam" id="PF13855">
    <property type="entry name" value="LRR_8"/>
    <property type="match status" value="2"/>
</dbReference>
<dbReference type="PROSITE" id="PS51450">
    <property type="entry name" value="LRR"/>
    <property type="match status" value="3"/>
</dbReference>
<dbReference type="Pfam" id="PF25344">
    <property type="entry name" value="PH_LRR1"/>
    <property type="match status" value="1"/>
</dbReference>
<feature type="domain" description="PIF1/LRR1 pleckstrin homology" evidence="4">
    <location>
        <begin position="1"/>
        <end position="102"/>
    </location>
</feature>